<reference evidence="1 2" key="1">
    <citation type="submission" date="2023-09" db="EMBL/GenBank/DDBJ databases">
        <title>Multi-omics analysis of a traditional fermented food reveals byproduct-associated fungal strains for waste-to-food upcycling.</title>
        <authorList>
            <consortium name="Lawrence Berkeley National Laboratory"/>
            <person name="Rekdal V.M."/>
            <person name="Villalobos-Escobedo J.M."/>
            <person name="Rodriguez-Valeron N."/>
            <person name="Garcia M.O."/>
            <person name="Vasquez D.P."/>
            <person name="Damayanti I."/>
            <person name="Sorensen P.M."/>
            <person name="Baidoo E.E."/>
            <person name="De Carvalho A.C."/>
            <person name="Riley R."/>
            <person name="Lipzen A."/>
            <person name="He G."/>
            <person name="Yan M."/>
            <person name="Haridas S."/>
            <person name="Daum C."/>
            <person name="Yoshinaga Y."/>
            <person name="Ng V."/>
            <person name="Grigoriev I.V."/>
            <person name="Munk R."/>
            <person name="Nuraida L."/>
            <person name="Wijaya C.H."/>
            <person name="Morales P.-C."/>
            <person name="Keasling J.D."/>
        </authorList>
    </citation>
    <scope>NUCLEOTIDE SEQUENCE [LARGE SCALE GENOMIC DNA]</scope>
    <source>
        <strain evidence="1 2">FGSC 2613</strain>
    </source>
</reference>
<dbReference type="Proteomes" id="UP001451303">
    <property type="component" value="Unassembled WGS sequence"/>
</dbReference>
<sequence length="67" mass="7407">RRQPFVPVLREGRGAGSVGSRGDINPNSALIDVVPIACLVDVLMRYGKHDTTRDKSIDHKRLLTPQL</sequence>
<accession>A0ABR3DJK5</accession>
<keyword evidence="2" id="KW-1185">Reference proteome</keyword>
<evidence type="ECO:0000313" key="2">
    <source>
        <dbReference type="Proteomes" id="UP001451303"/>
    </source>
</evidence>
<protein>
    <submittedName>
        <fullName evidence="1">Uncharacterized protein</fullName>
    </submittedName>
</protein>
<dbReference type="EMBL" id="JAVLET010000002">
    <property type="protein sequence ID" value="KAL0472817.1"/>
    <property type="molecule type" value="Genomic_DNA"/>
</dbReference>
<gene>
    <name evidence="1" type="ORF">QR685DRAFT_436255</name>
</gene>
<proteinExistence type="predicted"/>
<name>A0ABR3DJK5_NEUIN</name>
<evidence type="ECO:0000313" key="1">
    <source>
        <dbReference type="EMBL" id="KAL0472817.1"/>
    </source>
</evidence>
<organism evidence="1 2">
    <name type="scientific">Neurospora intermedia</name>
    <dbReference type="NCBI Taxonomy" id="5142"/>
    <lineage>
        <taxon>Eukaryota</taxon>
        <taxon>Fungi</taxon>
        <taxon>Dikarya</taxon>
        <taxon>Ascomycota</taxon>
        <taxon>Pezizomycotina</taxon>
        <taxon>Sordariomycetes</taxon>
        <taxon>Sordariomycetidae</taxon>
        <taxon>Sordariales</taxon>
        <taxon>Sordariaceae</taxon>
        <taxon>Neurospora</taxon>
    </lineage>
</organism>
<comment type="caution">
    <text evidence="1">The sequence shown here is derived from an EMBL/GenBank/DDBJ whole genome shotgun (WGS) entry which is preliminary data.</text>
</comment>
<feature type="non-terminal residue" evidence="1">
    <location>
        <position position="1"/>
    </location>
</feature>